<evidence type="ECO:0000313" key="1">
    <source>
        <dbReference type="EMBL" id="CUU67600.1"/>
    </source>
</evidence>
<dbReference type="AlphaFoldDB" id="A0A0X8XVH8"/>
<sequence>RVQPMTLPISPAVLASRPRTSAGGGTLICVTEPRPVFSPGHERRVVQIVVAGAMGRMHREHSVLLPPPQCTAARRAALADFTAAISATVAAVLAVDPGARVLPSAGQSERSGWRRTRGQVLPARGVAELRALGQALEESVTLTGDERLCRDIAEFPWAVVSGIGPAPVTVCSDASWSTSRSASRVGEKCFGWVTDTGDAGSGRLPHCPSSRAEYQGIVKALTAVVRRHPGRPVVLLCDSRPALALLRRQGTGREDLDRRLIDGSIRTRWVKGHSGVALNDAADRLCLGTRRILEWSDGADPESRLAELRATVTGELAARLLAGDDAAGVTLTPGTDAEQALAG</sequence>
<dbReference type="SUPFAM" id="SSF53098">
    <property type="entry name" value="Ribonuclease H-like"/>
    <property type="match status" value="1"/>
</dbReference>
<gene>
    <name evidence="1" type="ORF">CVAR292_02967</name>
</gene>
<accession>A0A0X8XVH8</accession>
<organism evidence="1 2">
    <name type="scientific">Corynebacterium variabile</name>
    <dbReference type="NCBI Taxonomy" id="1727"/>
    <lineage>
        <taxon>Bacteria</taxon>
        <taxon>Bacillati</taxon>
        <taxon>Actinomycetota</taxon>
        <taxon>Actinomycetes</taxon>
        <taxon>Mycobacteriales</taxon>
        <taxon>Corynebacteriaceae</taxon>
        <taxon>Corynebacterium</taxon>
    </lineage>
</organism>
<keyword evidence="2" id="KW-1185">Reference proteome</keyword>
<dbReference type="GO" id="GO:0003676">
    <property type="term" value="F:nucleic acid binding"/>
    <property type="evidence" value="ECO:0007669"/>
    <property type="project" value="InterPro"/>
</dbReference>
<dbReference type="InterPro" id="IPR012337">
    <property type="entry name" value="RNaseH-like_sf"/>
</dbReference>
<name>A0A0X8XVH8_9CORY</name>
<proteinExistence type="predicted"/>
<dbReference type="EMBL" id="FAUH01000044">
    <property type="protein sequence ID" value="CUU67600.1"/>
    <property type="molecule type" value="Genomic_DNA"/>
</dbReference>
<reference evidence="2" key="1">
    <citation type="submission" date="2015-11" db="EMBL/GenBank/DDBJ databases">
        <authorList>
            <person name="Dugat-Bony E."/>
        </authorList>
    </citation>
    <scope>NUCLEOTIDE SEQUENCE [LARGE SCALE GENOMIC DNA]</scope>
    <source>
        <strain evidence="2">Mu292</strain>
    </source>
</reference>
<dbReference type="Proteomes" id="UP000182498">
    <property type="component" value="Unassembled WGS sequence"/>
</dbReference>
<dbReference type="RefSeq" id="WP_301461980.1">
    <property type="nucleotide sequence ID" value="NZ_JAKEAC010000296.1"/>
</dbReference>
<dbReference type="InterPro" id="IPR036397">
    <property type="entry name" value="RNaseH_sf"/>
</dbReference>
<protein>
    <submittedName>
        <fullName evidence="1">Ribonuclease HI</fullName>
    </submittedName>
</protein>
<evidence type="ECO:0000313" key="2">
    <source>
        <dbReference type="Proteomes" id="UP000182498"/>
    </source>
</evidence>
<dbReference type="Gene3D" id="3.30.420.10">
    <property type="entry name" value="Ribonuclease H-like superfamily/Ribonuclease H"/>
    <property type="match status" value="1"/>
</dbReference>
<feature type="non-terminal residue" evidence="1">
    <location>
        <position position="1"/>
    </location>
</feature>